<feature type="compositionally biased region" description="Low complexity" evidence="1">
    <location>
        <begin position="258"/>
        <end position="276"/>
    </location>
</feature>
<organism evidence="2">
    <name type="scientific">uncultured Frankineae bacterium</name>
    <dbReference type="NCBI Taxonomy" id="437475"/>
    <lineage>
        <taxon>Bacteria</taxon>
        <taxon>Bacillati</taxon>
        <taxon>Actinomycetota</taxon>
        <taxon>Actinomycetes</taxon>
        <taxon>Frankiales</taxon>
        <taxon>environmental samples</taxon>
    </lineage>
</organism>
<feature type="compositionally biased region" description="Low complexity" evidence="1">
    <location>
        <begin position="229"/>
        <end position="241"/>
    </location>
</feature>
<dbReference type="EC" id="2.4.1.289" evidence="2"/>
<reference evidence="2" key="1">
    <citation type="submission" date="2020-02" db="EMBL/GenBank/DDBJ databases">
        <authorList>
            <person name="Meier V. D."/>
        </authorList>
    </citation>
    <scope>NUCLEOTIDE SEQUENCE</scope>
    <source>
        <strain evidence="2">AVDCRST_MAG16</strain>
    </source>
</reference>
<accession>A0A6J4LXF2</accession>
<dbReference type="AlphaFoldDB" id="A0A6J4LXF2"/>
<gene>
    <name evidence="2" type="ORF">AVDCRST_MAG16-2010</name>
</gene>
<keyword evidence="2" id="KW-0808">Transferase</keyword>
<evidence type="ECO:0000256" key="1">
    <source>
        <dbReference type="SAM" id="MobiDB-lite"/>
    </source>
</evidence>
<keyword evidence="2" id="KW-0328">Glycosyltransferase</keyword>
<sequence>ERDAPAGRRRHLLARLVAGRVPALAAHRHERAVRRRARRQRQRRRRTGGRGGAGCAAAADRRQRRLRPRREPRGLRSRRAVAGRGQSRRRLDAGSARRAARRRTALAARRLPRTGDPHPRRPALPLGPRLPVAGPGHRARGLRLVVAGQPVDPVLPRRARIAGRGHDRLAVRLLHAAAARGVRGGRRLRPGLLHVLRGHGPVPPAGRGGLGERLRPLRGRHPPGRPRHLPVGGRDAARAPPRAVPLPVPPVRRPGPRAPARAAGPGTAPALPARGPGARRRGGRRPDPLGGRAGLAFV</sequence>
<feature type="region of interest" description="Disordered" evidence="1">
    <location>
        <begin position="27"/>
        <end position="131"/>
    </location>
</feature>
<name>A0A6J4LXF2_9ACTN</name>
<dbReference type="GO" id="GO:0102096">
    <property type="term" value="F:decaprenyl-N-acetyl-alpha-D-glucosaminyl-pyrophosphate:dTDP-alpha-L-rhamnose rhamnosyltransferase activity"/>
    <property type="evidence" value="ECO:0007669"/>
    <property type="project" value="UniProtKB-EC"/>
</dbReference>
<feature type="non-terminal residue" evidence="2">
    <location>
        <position position="298"/>
    </location>
</feature>
<protein>
    <submittedName>
        <fullName evidence="2">N-acetylglucosaminyl-diphospho-decaprenol L-rhamnosyltransferase</fullName>
        <ecNumber evidence="2">2.4.1.289</ecNumber>
    </submittedName>
</protein>
<feature type="non-terminal residue" evidence="2">
    <location>
        <position position="1"/>
    </location>
</feature>
<feature type="compositionally biased region" description="Pro residues" evidence="1">
    <location>
        <begin position="242"/>
        <end position="257"/>
    </location>
</feature>
<dbReference type="EMBL" id="CADCUE010000179">
    <property type="protein sequence ID" value="CAA9344770.1"/>
    <property type="molecule type" value="Genomic_DNA"/>
</dbReference>
<feature type="compositionally biased region" description="Basic residues" evidence="1">
    <location>
        <begin position="216"/>
        <end position="228"/>
    </location>
</feature>
<feature type="compositionally biased region" description="Basic residues" evidence="1">
    <location>
        <begin position="27"/>
        <end position="48"/>
    </location>
</feature>
<proteinExistence type="predicted"/>
<evidence type="ECO:0000313" key="2">
    <source>
        <dbReference type="EMBL" id="CAA9344770.1"/>
    </source>
</evidence>
<feature type="region of interest" description="Disordered" evidence="1">
    <location>
        <begin position="216"/>
        <end position="298"/>
    </location>
</feature>